<dbReference type="GO" id="GO:0005737">
    <property type="term" value="C:cytoplasm"/>
    <property type="evidence" value="ECO:0007669"/>
    <property type="project" value="TreeGrafter"/>
</dbReference>
<sequence>MFIHLTKVRPMKLYYHPLSTYSQKVLIACYEKGIAFEPHVINVSNPKERAAFRGIYPLGKIPLLVTEDQRLIPESSIIIEYFDQAFPNSPDLIPKDPEQARQVRFRDRMHDLYLNDPIVALLFESRKPEAEQDFPLIHKSRHTLDVIYEFLNNQINNHSWSNGEQFSMADCAAAPALFYAQRIYPFAKYPNIKAYFSRLMGHPAYRKVIKEAEPLVKKFLG</sequence>
<dbReference type="InterPro" id="IPR036249">
    <property type="entry name" value="Thioredoxin-like_sf"/>
</dbReference>
<evidence type="ECO:0000313" key="3">
    <source>
        <dbReference type="EMBL" id="PHZ83435.1"/>
    </source>
</evidence>
<dbReference type="PROSITE" id="PS50405">
    <property type="entry name" value="GST_CTER"/>
    <property type="match status" value="1"/>
</dbReference>
<protein>
    <submittedName>
        <fullName evidence="3">Glutathione S-transferase</fullName>
    </submittedName>
</protein>
<evidence type="ECO:0000259" key="2">
    <source>
        <dbReference type="PROSITE" id="PS50405"/>
    </source>
</evidence>
<dbReference type="GO" id="GO:0016740">
    <property type="term" value="F:transferase activity"/>
    <property type="evidence" value="ECO:0007669"/>
    <property type="project" value="UniProtKB-KW"/>
</dbReference>
<dbReference type="PANTHER" id="PTHR43968:SF6">
    <property type="entry name" value="GLUTATHIONE S-TRANSFERASE OMEGA"/>
    <property type="match status" value="1"/>
</dbReference>
<evidence type="ECO:0000259" key="1">
    <source>
        <dbReference type="PROSITE" id="PS50404"/>
    </source>
</evidence>
<dbReference type="EMBL" id="PDEM01000033">
    <property type="protein sequence ID" value="PHZ83435.1"/>
    <property type="molecule type" value="Genomic_DNA"/>
</dbReference>
<keyword evidence="3" id="KW-0808">Transferase</keyword>
<dbReference type="CDD" id="cd00299">
    <property type="entry name" value="GST_C_family"/>
    <property type="match status" value="1"/>
</dbReference>
<dbReference type="InterPro" id="IPR040079">
    <property type="entry name" value="Glutathione_S-Trfase"/>
</dbReference>
<dbReference type="CDD" id="cd00570">
    <property type="entry name" value="GST_N_family"/>
    <property type="match status" value="1"/>
</dbReference>
<dbReference type="SFLD" id="SFLDG00358">
    <property type="entry name" value="Main_(cytGST)"/>
    <property type="match status" value="1"/>
</dbReference>
<comment type="caution">
    <text evidence="3">The sequence shown here is derived from an EMBL/GenBank/DDBJ whole genome shotgun (WGS) entry which is preliminary data.</text>
</comment>
<dbReference type="PROSITE" id="PS50404">
    <property type="entry name" value="GST_NTER"/>
    <property type="match status" value="1"/>
</dbReference>
<dbReference type="InterPro" id="IPR004046">
    <property type="entry name" value="GST_C"/>
</dbReference>
<keyword evidence="4" id="KW-1185">Reference proteome</keyword>
<evidence type="ECO:0000313" key="4">
    <source>
        <dbReference type="Proteomes" id="UP000229730"/>
    </source>
</evidence>
<dbReference type="SUPFAM" id="SSF52833">
    <property type="entry name" value="Thioredoxin-like"/>
    <property type="match status" value="1"/>
</dbReference>
<name>A0A2G4YM95_9PROT</name>
<dbReference type="Gene3D" id="1.20.1050.10">
    <property type="match status" value="1"/>
</dbReference>
<organism evidence="3 4">
    <name type="scientific">Paremcibacter congregatus</name>
    <dbReference type="NCBI Taxonomy" id="2043170"/>
    <lineage>
        <taxon>Bacteria</taxon>
        <taxon>Pseudomonadati</taxon>
        <taxon>Pseudomonadota</taxon>
        <taxon>Alphaproteobacteria</taxon>
        <taxon>Emcibacterales</taxon>
        <taxon>Emcibacteraceae</taxon>
        <taxon>Paremcibacter</taxon>
    </lineage>
</organism>
<proteinExistence type="predicted"/>
<dbReference type="InterPro" id="IPR036282">
    <property type="entry name" value="Glutathione-S-Trfase_C_sf"/>
</dbReference>
<feature type="domain" description="GST C-terminal" evidence="2">
    <location>
        <begin position="96"/>
        <end position="219"/>
    </location>
</feature>
<dbReference type="OrthoDB" id="9782992at2"/>
<dbReference type="Gene3D" id="3.40.30.10">
    <property type="entry name" value="Glutaredoxin"/>
    <property type="match status" value="1"/>
</dbReference>
<dbReference type="SUPFAM" id="SSF47616">
    <property type="entry name" value="GST C-terminal domain-like"/>
    <property type="match status" value="1"/>
</dbReference>
<dbReference type="InParanoid" id="A0A2G4YM95"/>
<dbReference type="InterPro" id="IPR004045">
    <property type="entry name" value="Glutathione_S-Trfase_N"/>
</dbReference>
<dbReference type="PANTHER" id="PTHR43968">
    <property type="match status" value="1"/>
</dbReference>
<gene>
    <name evidence="3" type="ORF">CRD36_17920</name>
</gene>
<dbReference type="InterPro" id="IPR010987">
    <property type="entry name" value="Glutathione-S-Trfase_C-like"/>
</dbReference>
<dbReference type="AlphaFoldDB" id="A0A2G4YM95"/>
<feature type="domain" description="GST N-terminal" evidence="1">
    <location>
        <begin position="9"/>
        <end position="90"/>
    </location>
</feature>
<dbReference type="Pfam" id="PF00043">
    <property type="entry name" value="GST_C"/>
    <property type="match status" value="1"/>
</dbReference>
<dbReference type="InterPro" id="IPR050983">
    <property type="entry name" value="GST_Omega/HSP26"/>
</dbReference>
<reference evidence="3 4" key="1">
    <citation type="submission" date="2017-10" db="EMBL/GenBank/DDBJ databases">
        <title>Frigbacter circumglobatus gen. nov. sp. nov., isolated from sediment cultured in situ.</title>
        <authorList>
            <person name="Zhao Z."/>
        </authorList>
    </citation>
    <scope>NUCLEOTIDE SEQUENCE [LARGE SCALE GENOMIC DNA]</scope>
    <source>
        <strain evidence="3 4">ZYL</strain>
    </source>
</reference>
<dbReference type="Proteomes" id="UP000229730">
    <property type="component" value="Unassembled WGS sequence"/>
</dbReference>
<dbReference type="Pfam" id="PF13417">
    <property type="entry name" value="GST_N_3"/>
    <property type="match status" value="1"/>
</dbReference>
<dbReference type="SFLD" id="SFLDS00019">
    <property type="entry name" value="Glutathione_Transferase_(cytos"/>
    <property type="match status" value="1"/>
</dbReference>
<accession>A0A2G4YM95</accession>